<dbReference type="InterPro" id="IPR015391">
    <property type="entry name" value="SurA_N"/>
</dbReference>
<dbReference type="GO" id="GO:0003755">
    <property type="term" value="F:peptidyl-prolyl cis-trans isomerase activity"/>
    <property type="evidence" value="ECO:0007669"/>
    <property type="project" value="UniProtKB-EC"/>
</dbReference>
<name>A0ABW2RB47_9BURK</name>
<dbReference type="Gene3D" id="1.10.4030.10">
    <property type="entry name" value="Porin chaperone SurA, peptide-binding domain"/>
    <property type="match status" value="1"/>
</dbReference>
<comment type="subcellular location">
    <subcellularLocation>
        <location evidence="7">Periplasm</location>
    </subcellularLocation>
    <text evidence="7">Is capable of associating with the outer membrane.</text>
</comment>
<keyword evidence="4 7" id="KW-0697">Rotamase</keyword>
<dbReference type="SUPFAM" id="SSF109998">
    <property type="entry name" value="Triger factor/SurA peptide-binding domain-like"/>
    <property type="match status" value="1"/>
</dbReference>
<dbReference type="InterPro" id="IPR046357">
    <property type="entry name" value="PPIase_dom_sf"/>
</dbReference>
<feature type="domain" description="PpiC" evidence="8">
    <location>
        <begin position="312"/>
        <end position="411"/>
    </location>
</feature>
<evidence type="ECO:0000256" key="5">
    <source>
        <dbReference type="ARBA" id="ARBA00023186"/>
    </source>
</evidence>
<dbReference type="PANTHER" id="PTHR47637">
    <property type="entry name" value="CHAPERONE SURA"/>
    <property type="match status" value="1"/>
</dbReference>
<keyword evidence="1 7" id="KW-0732">Signal</keyword>
<evidence type="ECO:0000313" key="9">
    <source>
        <dbReference type="EMBL" id="MFC7435302.1"/>
    </source>
</evidence>
<dbReference type="EMBL" id="JBHTBX010000007">
    <property type="protein sequence ID" value="MFC7435302.1"/>
    <property type="molecule type" value="Genomic_DNA"/>
</dbReference>
<comment type="function">
    <text evidence="7">Chaperone involved in the correct folding and assembly of outer membrane proteins. Recognizes specific patterns of aromatic residues and the orientation of their side chains, which are found more frequently in integral outer membrane proteins. May act in both early periplasmic and late outer membrane-associated steps of protein maturation.</text>
</comment>
<proteinExistence type="inferred from homology"/>
<keyword evidence="2 7" id="KW-0677">Repeat</keyword>
<dbReference type="Gene3D" id="3.10.50.40">
    <property type="match status" value="2"/>
</dbReference>
<dbReference type="InterPro" id="IPR000297">
    <property type="entry name" value="PPIase_PpiC"/>
</dbReference>
<reference evidence="10" key="1">
    <citation type="journal article" date="2019" name="Int. J. Syst. Evol. Microbiol.">
        <title>The Global Catalogue of Microorganisms (GCM) 10K type strain sequencing project: providing services to taxonomists for standard genome sequencing and annotation.</title>
        <authorList>
            <consortium name="The Broad Institute Genomics Platform"/>
            <consortium name="The Broad Institute Genome Sequencing Center for Infectious Disease"/>
            <person name="Wu L."/>
            <person name="Ma J."/>
        </authorList>
    </citation>
    <scope>NUCLEOTIDE SEQUENCE [LARGE SCALE GENOMIC DNA]</scope>
    <source>
        <strain evidence="10">CCUG 54518</strain>
    </source>
</reference>
<organism evidence="9 10">
    <name type="scientific">Hydrogenophaga bisanensis</name>
    <dbReference type="NCBI Taxonomy" id="439611"/>
    <lineage>
        <taxon>Bacteria</taxon>
        <taxon>Pseudomonadati</taxon>
        <taxon>Pseudomonadota</taxon>
        <taxon>Betaproteobacteria</taxon>
        <taxon>Burkholderiales</taxon>
        <taxon>Comamonadaceae</taxon>
        <taxon>Hydrogenophaga</taxon>
    </lineage>
</organism>
<evidence type="ECO:0000256" key="6">
    <source>
        <dbReference type="ARBA" id="ARBA00023235"/>
    </source>
</evidence>
<dbReference type="Proteomes" id="UP001596495">
    <property type="component" value="Unassembled WGS sequence"/>
</dbReference>
<dbReference type="PROSITE" id="PS01096">
    <property type="entry name" value="PPIC_PPIASE_1"/>
    <property type="match status" value="1"/>
</dbReference>
<dbReference type="Pfam" id="PF00639">
    <property type="entry name" value="Rotamase"/>
    <property type="match status" value="2"/>
</dbReference>
<keyword evidence="6 7" id="KW-0413">Isomerase</keyword>
<dbReference type="EC" id="5.2.1.8" evidence="7"/>
<keyword evidence="10" id="KW-1185">Reference proteome</keyword>
<dbReference type="InterPro" id="IPR050280">
    <property type="entry name" value="OMP_Chaperone_SurA"/>
</dbReference>
<dbReference type="RefSeq" id="WP_382257771.1">
    <property type="nucleotide sequence ID" value="NZ_JBHTBX010000007.1"/>
</dbReference>
<dbReference type="Pfam" id="PF09312">
    <property type="entry name" value="SurA_N"/>
    <property type="match status" value="1"/>
</dbReference>
<dbReference type="InterPro" id="IPR023058">
    <property type="entry name" value="PPIase_PpiC_CS"/>
</dbReference>
<keyword evidence="3 7" id="KW-0574">Periplasm</keyword>
<dbReference type="InterPro" id="IPR023034">
    <property type="entry name" value="PPIase_SurA"/>
</dbReference>
<evidence type="ECO:0000313" key="10">
    <source>
        <dbReference type="Proteomes" id="UP001596495"/>
    </source>
</evidence>
<protein>
    <recommendedName>
        <fullName evidence="7">Chaperone SurA</fullName>
    </recommendedName>
    <alternativeName>
        <fullName evidence="7">Peptidyl-prolyl cis-trans isomerase SurA</fullName>
        <shortName evidence="7">PPIase SurA</shortName>
        <ecNumber evidence="7">5.2.1.8</ecNumber>
    </alternativeName>
    <alternativeName>
        <fullName evidence="7">Rotamase SurA</fullName>
    </alternativeName>
</protein>
<dbReference type="InterPro" id="IPR027304">
    <property type="entry name" value="Trigger_fact/SurA_dom_sf"/>
</dbReference>
<comment type="catalytic activity">
    <reaction evidence="7">
        <text>[protein]-peptidylproline (omega=180) = [protein]-peptidylproline (omega=0)</text>
        <dbReference type="Rhea" id="RHEA:16237"/>
        <dbReference type="Rhea" id="RHEA-COMP:10747"/>
        <dbReference type="Rhea" id="RHEA-COMP:10748"/>
        <dbReference type="ChEBI" id="CHEBI:83833"/>
        <dbReference type="ChEBI" id="CHEBI:83834"/>
        <dbReference type="EC" id="5.2.1.8"/>
    </reaction>
</comment>
<keyword evidence="5 7" id="KW-0143">Chaperone</keyword>
<accession>A0ABW2RB47</accession>
<gene>
    <name evidence="7" type="primary">surA</name>
    <name evidence="9" type="ORF">ACFQNJ_12370</name>
</gene>
<evidence type="ECO:0000256" key="7">
    <source>
        <dbReference type="HAMAP-Rule" id="MF_01183"/>
    </source>
</evidence>
<comment type="caution">
    <text evidence="9">The sequence shown here is derived from an EMBL/GenBank/DDBJ whole genome shotgun (WGS) entry which is preliminary data.</text>
</comment>
<sequence>MTDHSLPVRALVRWALPVLAGCLGLTALAQPLQRANQLSMPMAPAGAAAGARTADFIVALVNSEPITNHEVRQRLRRIEQQFAQQGRPLPPRDQLLPQVLEQLVNERAQIQHAVDTGIRVDEASLLDAERSVAAQNQLSVEALRQRLAAEGIDRNRLRNDLRNQILLQRVRDREVESRVKITESDIDAYVSEQTGGAAANLMLDLSHVLVLVPENASPAQVQALQAKAQQVADRARAGADFAGLAREFSDAPERTNGGRFGARPADRLPDLFVQATRALPTGGIAGPLRSPAGFHVLRVNDKGQAGLPPASVVQTRARHILLRTGPQLTEAQAVARLEQYRSDIQAGRASFEELARQHSQDGSASAGGDLGWSAPGQFVPEFEQVMNRLRPGDVSPPLVSRFGVHLIRVDQRRDVEISQREQREQIRAMLRERKAEEALELWGEDIRGRAFVEYRDAPQP</sequence>
<dbReference type="SUPFAM" id="SSF54534">
    <property type="entry name" value="FKBP-like"/>
    <property type="match status" value="2"/>
</dbReference>
<comment type="domain">
    <text evidence="7">The PPIase activity resides only in the second parvulin domain. The N-terminal region and the C-terminal tail are necessary and sufficient for the chaperone activity of SurA. The PPIase activity is dispensable for SurA to function as a chaperone. The N-terminal region and the C-terminal tail are also required for porin recognition.</text>
</comment>
<evidence type="ECO:0000256" key="3">
    <source>
        <dbReference type="ARBA" id="ARBA00022764"/>
    </source>
</evidence>
<evidence type="ECO:0000256" key="4">
    <source>
        <dbReference type="ARBA" id="ARBA00023110"/>
    </source>
</evidence>
<dbReference type="PROSITE" id="PS50198">
    <property type="entry name" value="PPIC_PPIASE_2"/>
    <property type="match status" value="2"/>
</dbReference>
<evidence type="ECO:0000256" key="1">
    <source>
        <dbReference type="ARBA" id="ARBA00022729"/>
    </source>
</evidence>
<evidence type="ECO:0000256" key="2">
    <source>
        <dbReference type="ARBA" id="ARBA00022737"/>
    </source>
</evidence>
<feature type="domain" description="PpiC" evidence="8">
    <location>
        <begin position="200"/>
        <end position="301"/>
    </location>
</feature>
<dbReference type="PANTHER" id="PTHR47637:SF1">
    <property type="entry name" value="CHAPERONE SURA"/>
    <property type="match status" value="1"/>
</dbReference>
<dbReference type="HAMAP" id="MF_01183">
    <property type="entry name" value="Chaperone_SurA"/>
    <property type="match status" value="1"/>
</dbReference>
<evidence type="ECO:0000259" key="8">
    <source>
        <dbReference type="PROSITE" id="PS50198"/>
    </source>
</evidence>